<dbReference type="PROSITE" id="PS51257">
    <property type="entry name" value="PROKAR_LIPOPROTEIN"/>
    <property type="match status" value="1"/>
</dbReference>
<dbReference type="Gene3D" id="1.10.405.20">
    <property type="match status" value="1"/>
</dbReference>
<dbReference type="STRING" id="698492.A0A0E9NI11"/>
<keyword evidence="3" id="KW-1185">Reference proteome</keyword>
<dbReference type="PANTHER" id="PTHR42923:SF20">
    <property type="entry name" value="FLAVIN-CONTAINING AMINE OXIDASEDEHYDROGENASE"/>
    <property type="match status" value="1"/>
</dbReference>
<reference evidence="2 3" key="1">
    <citation type="journal article" date="2011" name="J. Gen. Appl. Microbiol.">
        <title>Draft genome sequencing of the enigmatic yeast Saitoella complicata.</title>
        <authorList>
            <person name="Nishida H."/>
            <person name="Hamamoto M."/>
            <person name="Sugiyama J."/>
        </authorList>
    </citation>
    <scope>NUCLEOTIDE SEQUENCE [LARGE SCALE GENOMIC DNA]</scope>
    <source>
        <strain evidence="2 3">NRRL Y-17804</strain>
    </source>
</reference>
<dbReference type="EMBL" id="BACD03000019">
    <property type="protein sequence ID" value="GAO49045.1"/>
    <property type="molecule type" value="Genomic_DNA"/>
</dbReference>
<dbReference type="InterPro" id="IPR036188">
    <property type="entry name" value="FAD/NAD-bd_sf"/>
</dbReference>
<dbReference type="PRINTS" id="PR00419">
    <property type="entry name" value="ADXRDTASE"/>
</dbReference>
<dbReference type="SUPFAM" id="SSF51905">
    <property type="entry name" value="FAD/NAD(P)-binding domain"/>
    <property type="match status" value="1"/>
</dbReference>
<evidence type="ECO:0000313" key="3">
    <source>
        <dbReference type="Proteomes" id="UP000033140"/>
    </source>
</evidence>
<dbReference type="Gene3D" id="3.50.50.60">
    <property type="entry name" value="FAD/NAD(P)-binding domain"/>
    <property type="match status" value="1"/>
</dbReference>
<gene>
    <name evidence="2" type="ORF">G7K_3206-t1</name>
</gene>
<evidence type="ECO:0000256" key="1">
    <source>
        <dbReference type="SAM" id="MobiDB-lite"/>
    </source>
</evidence>
<dbReference type="InterPro" id="IPR050464">
    <property type="entry name" value="Zeta_carotene_desat/Oxidored"/>
</dbReference>
<evidence type="ECO:0008006" key="4">
    <source>
        <dbReference type="Google" id="ProtNLM"/>
    </source>
</evidence>
<protein>
    <recommendedName>
        <fullName evidence="4">Amine oxidase domain-containing protein</fullName>
    </recommendedName>
</protein>
<proteinExistence type="predicted"/>
<evidence type="ECO:0000313" key="2">
    <source>
        <dbReference type="EMBL" id="GAO49045.1"/>
    </source>
</evidence>
<dbReference type="Proteomes" id="UP000033140">
    <property type="component" value="Unassembled WGS sequence"/>
</dbReference>
<feature type="region of interest" description="Disordered" evidence="1">
    <location>
        <begin position="251"/>
        <end position="278"/>
    </location>
</feature>
<accession>A0A0E9NI11</accession>
<dbReference type="Pfam" id="PF13450">
    <property type="entry name" value="NAD_binding_8"/>
    <property type="match status" value="1"/>
</dbReference>
<dbReference type="PANTHER" id="PTHR42923">
    <property type="entry name" value="PROTOPORPHYRINOGEN OXIDASE"/>
    <property type="match status" value="1"/>
</dbReference>
<dbReference type="AlphaFoldDB" id="A0A0E9NI11"/>
<dbReference type="OMA" id="VVPWMMF"/>
<sequence length="552" mass="63140">MSSKEPFIGQKKRVLIVGAGAAGMSCADQLSKSPEKFDVTIIDAQDYCGGQAFSIGIDKEKFGAEWLNQGVQGGSYIFRHTFRMFEQQGFKADPVKLQVSFGKGDRFWTNVFPTKMVQKHASEIKRFTLLLKFIRWFEVFFVFMPIKVLMKLFMFSTEFTEYMILPTIALFLGTGNATPEVSSVILERLFTSPTYGMWYPADEDSLASNHPPMCVFPKFSDFYETWRQSLVKAGVNVRLSTELTRVIKRTSSGVKVGTKPRKPQPDHHNPVGGDPDAPETIEDYDEIVLCVLADTAKRLLGKNATTKEKFVLGSTKWSDDVTVTHWDDTYMQNHYTNTYDPDQAIRTLNGKDQSLRNERGGSFAPMYYIKPYPEDPSKLEMCFDCTNYQSQFPRVSNPADPPSGLEVSRLPLNRHVFQTIFLNKDRDSPLWTMDQINKDKIIRIDWWHQLCHSWTHYLFVVPWMWALNGRHHTRYAAAWTLVNAHELAVISGLAAAWSLGGGYPEEMWHDGKEAGRVEPGVEERKGRWEGFAVLCFRLYCLLAYGRWYSKGS</sequence>
<comment type="caution">
    <text evidence="2">The sequence shown here is derived from an EMBL/GenBank/DDBJ whole genome shotgun (WGS) entry which is preliminary data.</text>
</comment>
<dbReference type="Gene3D" id="3.30.70.1990">
    <property type="match status" value="1"/>
</dbReference>
<reference evidence="2 3" key="2">
    <citation type="journal article" date="2014" name="J. Gen. Appl. Microbiol.">
        <title>The early diverging ascomycetous budding yeast Saitoella complicata has three histone deacetylases belonging to the Clr6, Hos2, and Rpd3 lineages.</title>
        <authorList>
            <person name="Nishida H."/>
            <person name="Matsumoto T."/>
            <person name="Kondo S."/>
            <person name="Hamamoto M."/>
            <person name="Yoshikawa H."/>
        </authorList>
    </citation>
    <scope>NUCLEOTIDE SEQUENCE [LARGE SCALE GENOMIC DNA]</scope>
    <source>
        <strain evidence="2 3">NRRL Y-17804</strain>
    </source>
</reference>
<organism evidence="2 3">
    <name type="scientific">Saitoella complicata (strain BCRC 22490 / CBS 7301 / JCM 7358 / NBRC 10748 / NRRL Y-17804)</name>
    <dbReference type="NCBI Taxonomy" id="698492"/>
    <lineage>
        <taxon>Eukaryota</taxon>
        <taxon>Fungi</taxon>
        <taxon>Dikarya</taxon>
        <taxon>Ascomycota</taxon>
        <taxon>Taphrinomycotina</taxon>
        <taxon>Taphrinomycotina incertae sedis</taxon>
        <taxon>Saitoella</taxon>
    </lineage>
</organism>
<dbReference type="GO" id="GO:0016491">
    <property type="term" value="F:oxidoreductase activity"/>
    <property type="evidence" value="ECO:0007669"/>
    <property type="project" value="TreeGrafter"/>
</dbReference>
<reference evidence="2 3" key="3">
    <citation type="journal article" date="2015" name="Genome Announc.">
        <title>Draft Genome Sequence of the Archiascomycetous Yeast Saitoella complicata.</title>
        <authorList>
            <person name="Yamauchi K."/>
            <person name="Kondo S."/>
            <person name="Hamamoto M."/>
            <person name="Takahashi Y."/>
            <person name="Ogura Y."/>
            <person name="Hayashi T."/>
            <person name="Nishida H."/>
        </authorList>
    </citation>
    <scope>NUCLEOTIDE SEQUENCE [LARGE SCALE GENOMIC DNA]</scope>
    <source>
        <strain evidence="2 3">NRRL Y-17804</strain>
    </source>
</reference>
<name>A0A0E9NI11_SAICN</name>